<proteinExistence type="predicted"/>
<dbReference type="OrthoDB" id="418748at2759"/>
<evidence type="ECO:0000313" key="2">
    <source>
        <dbReference type="EMBL" id="PQM41099.1"/>
    </source>
</evidence>
<evidence type="ECO:0000259" key="1">
    <source>
        <dbReference type="Pfam" id="PF26522"/>
    </source>
</evidence>
<protein>
    <recommendedName>
        <fullName evidence="1">At1g04390 ARM repeat domain-containing protein</fullName>
    </recommendedName>
</protein>
<comment type="caution">
    <text evidence="2">The sequence shown here is derived from an EMBL/GenBank/DDBJ whole genome shotgun (WGS) entry which is preliminary data.</text>
</comment>
<feature type="domain" description="At1g04390 ARM repeat" evidence="1">
    <location>
        <begin position="134"/>
        <end position="247"/>
    </location>
</feature>
<dbReference type="EMBL" id="PJQY01002990">
    <property type="protein sequence ID" value="PQM41099.1"/>
    <property type="molecule type" value="Genomic_DNA"/>
</dbReference>
<organism evidence="2 3">
    <name type="scientific">Prunus yedoensis var. nudiflora</name>
    <dbReference type="NCBI Taxonomy" id="2094558"/>
    <lineage>
        <taxon>Eukaryota</taxon>
        <taxon>Viridiplantae</taxon>
        <taxon>Streptophyta</taxon>
        <taxon>Embryophyta</taxon>
        <taxon>Tracheophyta</taxon>
        <taxon>Spermatophyta</taxon>
        <taxon>Magnoliopsida</taxon>
        <taxon>eudicotyledons</taxon>
        <taxon>Gunneridae</taxon>
        <taxon>Pentapetalae</taxon>
        <taxon>rosids</taxon>
        <taxon>fabids</taxon>
        <taxon>Rosales</taxon>
        <taxon>Rosaceae</taxon>
        <taxon>Amygdaloideae</taxon>
        <taxon>Amygdaleae</taxon>
        <taxon>Prunus</taxon>
    </lineage>
</organism>
<dbReference type="PANTHER" id="PTHR35918">
    <property type="entry name" value="OS06G0674800 PROTEIN"/>
    <property type="match status" value="1"/>
</dbReference>
<gene>
    <name evidence="2" type="ORF">Pyn_07317</name>
</gene>
<evidence type="ECO:0000313" key="3">
    <source>
        <dbReference type="Proteomes" id="UP000250321"/>
    </source>
</evidence>
<sequence length="608" mass="68355">MGPSKHGTDNNKGLTGHAYTLYQRFNHALSLGNRFCGDKAKKWQCMDIEIQRHVVHSIAAFLDYISGDTLHHPLVKASVSDIVSALVWILQSNKGAMLSMAADVTLKLVSILPKLVLQLYALDLVNPLSSLLSSHQTEVAISCAAALNLSLSNLSTKSGNEVWDVLKKTEMVSQVISNLRCFPGCAKPVEYFQQMALLLSTILWWWPPSRFSVWSDAELMKGLNDMLKLDNYGKAAVLKLYSSIALCGHGTKKLLESGEVLEQMVQCMDNSHPHSVRIEGFKLAQCLAINENTGLQMMRSCCKPIIKAIISGMSELSSNSRKVSNDQMSLLEEACRLALITRWTGEHHIHLWKQGIDKILLDLLLNFRNQPYKHSMSLDEQIATAKEVLNANYLLVLRSYIWDILGWLAIHCGEDFHPESELYINILITCACLTFVDAIRKWHKIYEKDNAGVFRSESATRAVLMMIYSPCKYIASRTRTILSEILEPDGLEYLKTLVHFLNNLSSWTEFGMPDRLQIIIYLMGFACYSGNNQDRISCEMRHIEAQLVSELQDICTNSCAPGLQWYAAFILSYFGYYGFPGKHAKRIGKALNEKDDADIQLILANGSV</sequence>
<dbReference type="InterPro" id="IPR044953">
    <property type="entry name" value="At1g04390-like"/>
</dbReference>
<dbReference type="InterPro" id="IPR016024">
    <property type="entry name" value="ARM-type_fold"/>
</dbReference>
<reference evidence="2 3" key="1">
    <citation type="submission" date="2018-02" db="EMBL/GenBank/DDBJ databases">
        <title>Draft genome of wild Prunus yedoensis var. nudiflora.</title>
        <authorList>
            <person name="Baek S."/>
            <person name="Kim J.-H."/>
            <person name="Choi K."/>
            <person name="Kim G.-B."/>
            <person name="Cho A."/>
            <person name="Jang H."/>
            <person name="Shin C.-H."/>
            <person name="Yu H.-J."/>
            <person name="Mun J.-H."/>
        </authorList>
    </citation>
    <scope>NUCLEOTIDE SEQUENCE [LARGE SCALE GENOMIC DNA]</scope>
    <source>
        <strain evidence="3">cv. Jeju island</strain>
        <tissue evidence="2">Leaf</tissue>
    </source>
</reference>
<keyword evidence="3" id="KW-1185">Reference proteome</keyword>
<name>A0A314V1V6_PRUYE</name>
<dbReference type="AlphaFoldDB" id="A0A314V1V6"/>
<dbReference type="Proteomes" id="UP000250321">
    <property type="component" value="Unassembled WGS sequence"/>
</dbReference>
<dbReference type="SUPFAM" id="SSF48371">
    <property type="entry name" value="ARM repeat"/>
    <property type="match status" value="1"/>
</dbReference>
<dbReference type="Pfam" id="PF26522">
    <property type="entry name" value="ARM_6"/>
    <property type="match status" value="1"/>
</dbReference>
<dbReference type="STRING" id="2094558.A0A314V1V6"/>
<dbReference type="InterPro" id="IPR059007">
    <property type="entry name" value="ARM_At1g04390"/>
</dbReference>
<dbReference type="InterPro" id="IPR011989">
    <property type="entry name" value="ARM-like"/>
</dbReference>
<accession>A0A314V1V6</accession>
<dbReference type="PANTHER" id="PTHR35918:SF1">
    <property type="entry name" value="BTB DOMAIN-CONTAINING PROTEIN"/>
    <property type="match status" value="1"/>
</dbReference>
<dbReference type="Gene3D" id="1.25.10.10">
    <property type="entry name" value="Leucine-rich Repeat Variant"/>
    <property type="match status" value="1"/>
</dbReference>